<dbReference type="Pfam" id="PF00990">
    <property type="entry name" value="GGDEF"/>
    <property type="match status" value="1"/>
</dbReference>
<dbReference type="SMART" id="SM00267">
    <property type="entry name" value="GGDEF"/>
    <property type="match status" value="1"/>
</dbReference>
<reference evidence="4 5" key="1">
    <citation type="submission" date="2020-08" db="EMBL/GenBank/DDBJ databases">
        <authorList>
            <person name="Liu C."/>
            <person name="Sun Q."/>
        </authorList>
    </citation>
    <scope>NUCLEOTIDE SEQUENCE [LARGE SCALE GENOMIC DNA]</scope>
    <source>
        <strain evidence="4 5">NSJ-4</strain>
    </source>
</reference>
<keyword evidence="1" id="KW-0812">Transmembrane</keyword>
<accession>A0A7G9FLD6</accession>
<dbReference type="Gene3D" id="3.20.20.450">
    <property type="entry name" value="EAL domain"/>
    <property type="match status" value="1"/>
</dbReference>
<dbReference type="NCBIfam" id="TIGR00254">
    <property type="entry name" value="GGDEF"/>
    <property type="match status" value="1"/>
</dbReference>
<proteinExistence type="predicted"/>
<gene>
    <name evidence="4" type="ORF">H9Q76_11710</name>
</gene>
<dbReference type="Pfam" id="PF00563">
    <property type="entry name" value="EAL"/>
    <property type="match status" value="1"/>
</dbReference>
<feature type="transmembrane region" description="Helical" evidence="1">
    <location>
        <begin position="141"/>
        <end position="162"/>
    </location>
</feature>
<dbReference type="PROSITE" id="PS50887">
    <property type="entry name" value="GGDEF"/>
    <property type="match status" value="1"/>
</dbReference>
<evidence type="ECO:0000256" key="1">
    <source>
        <dbReference type="SAM" id="Phobius"/>
    </source>
</evidence>
<dbReference type="RefSeq" id="WP_249321147.1">
    <property type="nucleotide sequence ID" value="NZ_CP060632.1"/>
</dbReference>
<dbReference type="PANTHER" id="PTHR33121:SF79">
    <property type="entry name" value="CYCLIC DI-GMP PHOSPHODIESTERASE PDED-RELATED"/>
    <property type="match status" value="1"/>
</dbReference>
<dbReference type="PANTHER" id="PTHR33121">
    <property type="entry name" value="CYCLIC DI-GMP PHOSPHODIESTERASE PDEF"/>
    <property type="match status" value="1"/>
</dbReference>
<dbReference type="SUPFAM" id="SSF141868">
    <property type="entry name" value="EAL domain-like"/>
    <property type="match status" value="1"/>
</dbReference>
<dbReference type="EMBL" id="CP060632">
    <property type="protein sequence ID" value="QNL99367.1"/>
    <property type="molecule type" value="Genomic_DNA"/>
</dbReference>
<dbReference type="CDD" id="cd01948">
    <property type="entry name" value="EAL"/>
    <property type="match status" value="1"/>
</dbReference>
<evidence type="ECO:0000313" key="4">
    <source>
        <dbReference type="EMBL" id="QNL99367.1"/>
    </source>
</evidence>
<dbReference type="PROSITE" id="PS50883">
    <property type="entry name" value="EAL"/>
    <property type="match status" value="1"/>
</dbReference>
<name>A0A7G9FLD6_9FIRM</name>
<dbReference type="InterPro" id="IPR035919">
    <property type="entry name" value="EAL_sf"/>
</dbReference>
<dbReference type="InterPro" id="IPR000160">
    <property type="entry name" value="GGDEF_dom"/>
</dbReference>
<keyword evidence="1" id="KW-1133">Transmembrane helix</keyword>
<feature type="transmembrane region" description="Helical" evidence="1">
    <location>
        <begin position="74"/>
        <end position="92"/>
    </location>
</feature>
<feature type="transmembrane region" description="Helical" evidence="1">
    <location>
        <begin position="36"/>
        <end position="54"/>
    </location>
</feature>
<dbReference type="InterPro" id="IPR001633">
    <property type="entry name" value="EAL_dom"/>
</dbReference>
<protein>
    <submittedName>
        <fullName evidence="4">EAL domain-containing protein</fullName>
    </submittedName>
</protein>
<dbReference type="Proteomes" id="UP000515819">
    <property type="component" value="Chromosome"/>
</dbReference>
<dbReference type="InterPro" id="IPR043128">
    <property type="entry name" value="Rev_trsase/Diguanyl_cyclase"/>
</dbReference>
<organism evidence="4 5">
    <name type="scientific">Wujia chipingensis</name>
    <dbReference type="NCBI Taxonomy" id="2763670"/>
    <lineage>
        <taxon>Bacteria</taxon>
        <taxon>Bacillati</taxon>
        <taxon>Bacillota</taxon>
        <taxon>Clostridia</taxon>
        <taxon>Lachnospirales</taxon>
        <taxon>Lachnospiraceae</taxon>
        <taxon>Wujia</taxon>
    </lineage>
</organism>
<dbReference type="InterPro" id="IPR050706">
    <property type="entry name" value="Cyclic-di-GMP_PDE-like"/>
</dbReference>
<dbReference type="SUPFAM" id="SSF55073">
    <property type="entry name" value="Nucleotide cyclase"/>
    <property type="match status" value="1"/>
</dbReference>
<evidence type="ECO:0000259" key="3">
    <source>
        <dbReference type="PROSITE" id="PS50887"/>
    </source>
</evidence>
<feature type="transmembrane region" description="Helical" evidence="1">
    <location>
        <begin position="104"/>
        <end position="121"/>
    </location>
</feature>
<feature type="domain" description="EAL" evidence="2">
    <location>
        <begin position="384"/>
        <end position="637"/>
    </location>
</feature>
<dbReference type="CDD" id="cd01949">
    <property type="entry name" value="GGDEF"/>
    <property type="match status" value="1"/>
</dbReference>
<feature type="transmembrane region" description="Helical" evidence="1">
    <location>
        <begin position="195"/>
        <end position="213"/>
    </location>
</feature>
<keyword evidence="5" id="KW-1185">Reference proteome</keyword>
<dbReference type="InterPro" id="IPR029787">
    <property type="entry name" value="Nucleotide_cyclase"/>
</dbReference>
<evidence type="ECO:0000259" key="2">
    <source>
        <dbReference type="PROSITE" id="PS50883"/>
    </source>
</evidence>
<feature type="domain" description="GGDEF" evidence="3">
    <location>
        <begin position="244"/>
        <end position="375"/>
    </location>
</feature>
<sequence length="637" mass="72726">MLNWDLAYDYAAIYLLLIIIIWYFHEKRIPLASHRTFLVALAAVFVSTGLEIVSTKLAQMSGTEGNAGFWVTSTLQHLALNALPLLFAYYVLQIVHINAKQMLHAKWMLALCGVVDVAALVTNPYTHWVYEAEGWQYTYDYGVLVLITAAIAAIVASSVVALHRVNHTLFAKAMVVLFHMLLVVLAVFLQLKTHVLLLNFVTATVCLTIYYYLQNPNAVIDTVTKQFNRRFFGEYLHTFFINEKPFGIVVVAMDDFKFINKTYGVENGDNLLRQIGAFMETLPFAKTVFRLGADQFCIVLYKDLDQIDAVAQTVHERFRHPWYSENQAGIMMSASICCVNCPTDASAYGQLVEVMDYSMSMAKRLQKGRITYAKDYDLGKIKQDKAFEKAVKQALDRDELMVYYQPIFSVEKGVYNSAEALVRLHDEELGWISPEDFIPIAERNGMIIEMGEVILDKVCRFIHDFKLAQTTVEYIEVNISPVQLMQQHFSDRVKQIMEKYDVRPNQINIEITETATISMADTVNANIMDLVQYGIKFSLDDYGSGYANIDYINHMPFSIIKLDKYIIWDAFKSTKAGITLKHTIGMLNELELHIVAEGVETAEMRDHLADIGCHFMQGWYYSKAVSDQDFIRLIEMQ</sequence>
<dbReference type="SMART" id="SM00052">
    <property type="entry name" value="EAL"/>
    <property type="match status" value="1"/>
</dbReference>
<feature type="transmembrane region" description="Helical" evidence="1">
    <location>
        <begin position="169"/>
        <end position="189"/>
    </location>
</feature>
<feature type="transmembrane region" description="Helical" evidence="1">
    <location>
        <begin position="6"/>
        <end position="24"/>
    </location>
</feature>
<dbReference type="AlphaFoldDB" id="A0A7G9FLD6"/>
<dbReference type="GO" id="GO:0071111">
    <property type="term" value="F:cyclic-guanylate-specific phosphodiesterase activity"/>
    <property type="evidence" value="ECO:0007669"/>
    <property type="project" value="InterPro"/>
</dbReference>
<keyword evidence="1" id="KW-0472">Membrane</keyword>
<dbReference type="Gene3D" id="3.30.70.270">
    <property type="match status" value="1"/>
</dbReference>
<dbReference type="KEGG" id="wcp:H9Q76_11710"/>
<evidence type="ECO:0000313" key="5">
    <source>
        <dbReference type="Proteomes" id="UP000515819"/>
    </source>
</evidence>